<comment type="caution">
    <text evidence="2">The sequence shown here is derived from an EMBL/GenBank/DDBJ whole genome shotgun (WGS) entry which is preliminary data.</text>
</comment>
<accession>A0AAV3ZDK2</accession>
<proteinExistence type="predicted"/>
<dbReference type="EMBL" id="BLXT01002256">
    <property type="protein sequence ID" value="GFN92546.1"/>
    <property type="molecule type" value="Genomic_DNA"/>
</dbReference>
<dbReference type="AlphaFoldDB" id="A0AAV3ZDK2"/>
<evidence type="ECO:0000313" key="3">
    <source>
        <dbReference type="Proteomes" id="UP000735302"/>
    </source>
</evidence>
<evidence type="ECO:0000313" key="2">
    <source>
        <dbReference type="EMBL" id="GFN92546.1"/>
    </source>
</evidence>
<protein>
    <submittedName>
        <fullName evidence="2">Uncharacterized protein</fullName>
    </submittedName>
</protein>
<feature type="compositionally biased region" description="Low complexity" evidence="1">
    <location>
        <begin position="15"/>
        <end position="26"/>
    </location>
</feature>
<reference evidence="2 3" key="1">
    <citation type="journal article" date="2021" name="Elife">
        <title>Chloroplast acquisition without the gene transfer in kleptoplastic sea slugs, Plakobranchus ocellatus.</title>
        <authorList>
            <person name="Maeda T."/>
            <person name="Takahashi S."/>
            <person name="Yoshida T."/>
            <person name="Shimamura S."/>
            <person name="Takaki Y."/>
            <person name="Nagai Y."/>
            <person name="Toyoda A."/>
            <person name="Suzuki Y."/>
            <person name="Arimoto A."/>
            <person name="Ishii H."/>
            <person name="Satoh N."/>
            <person name="Nishiyama T."/>
            <person name="Hasebe M."/>
            <person name="Maruyama T."/>
            <person name="Minagawa J."/>
            <person name="Obokata J."/>
            <person name="Shigenobu S."/>
        </authorList>
    </citation>
    <scope>NUCLEOTIDE SEQUENCE [LARGE SCALE GENOMIC DNA]</scope>
</reference>
<sequence length="160" mass="17442">MKNFLTVQEANLLASSSDTGSEGESSARPVSKTRAPSSKKQKGAPQASNITTLPLISAGKGKERGKESLTTSGRSRPRAWAGSQTTSNQDLTLNAEPERHMQDLHAHDCNAVDTIDIQMVNAKWQEAGPDFAPQLHDFEDDGEIKFDDTGFTEMDYLLSF</sequence>
<keyword evidence="3" id="KW-1185">Reference proteome</keyword>
<evidence type="ECO:0000256" key="1">
    <source>
        <dbReference type="SAM" id="MobiDB-lite"/>
    </source>
</evidence>
<dbReference type="Proteomes" id="UP000735302">
    <property type="component" value="Unassembled WGS sequence"/>
</dbReference>
<gene>
    <name evidence="2" type="ORF">PoB_001905200</name>
</gene>
<name>A0AAV3ZDK2_9GAST</name>
<organism evidence="2 3">
    <name type="scientific">Plakobranchus ocellatus</name>
    <dbReference type="NCBI Taxonomy" id="259542"/>
    <lineage>
        <taxon>Eukaryota</taxon>
        <taxon>Metazoa</taxon>
        <taxon>Spiralia</taxon>
        <taxon>Lophotrochozoa</taxon>
        <taxon>Mollusca</taxon>
        <taxon>Gastropoda</taxon>
        <taxon>Heterobranchia</taxon>
        <taxon>Euthyneura</taxon>
        <taxon>Panpulmonata</taxon>
        <taxon>Sacoglossa</taxon>
        <taxon>Placobranchoidea</taxon>
        <taxon>Plakobranchidae</taxon>
        <taxon>Plakobranchus</taxon>
    </lineage>
</organism>
<feature type="region of interest" description="Disordered" evidence="1">
    <location>
        <begin position="1"/>
        <end position="90"/>
    </location>
</feature>